<evidence type="ECO:0000313" key="5">
    <source>
        <dbReference type="Proteomes" id="UP001595444"/>
    </source>
</evidence>
<dbReference type="EMBL" id="JBHRSL010000002">
    <property type="protein sequence ID" value="MFC3050675.1"/>
    <property type="molecule type" value="Genomic_DNA"/>
</dbReference>
<keyword evidence="5" id="KW-1185">Reference proteome</keyword>
<keyword evidence="1 4" id="KW-0378">Hydrolase</keyword>
<organism evidence="4 5">
    <name type="scientific">Kordiimonas pumila</name>
    <dbReference type="NCBI Taxonomy" id="2161677"/>
    <lineage>
        <taxon>Bacteria</taxon>
        <taxon>Pseudomonadati</taxon>
        <taxon>Pseudomonadota</taxon>
        <taxon>Alphaproteobacteria</taxon>
        <taxon>Kordiimonadales</taxon>
        <taxon>Kordiimonadaceae</taxon>
        <taxon>Kordiimonas</taxon>
    </lineage>
</organism>
<keyword evidence="2" id="KW-0442">Lipid degradation</keyword>
<comment type="caution">
    <text evidence="4">The sequence shown here is derived from an EMBL/GenBank/DDBJ whole genome shotgun (WGS) entry which is preliminary data.</text>
</comment>
<reference evidence="5" key="1">
    <citation type="journal article" date="2019" name="Int. J. Syst. Evol. Microbiol.">
        <title>The Global Catalogue of Microorganisms (GCM) 10K type strain sequencing project: providing services to taxonomists for standard genome sequencing and annotation.</title>
        <authorList>
            <consortium name="The Broad Institute Genomics Platform"/>
            <consortium name="The Broad Institute Genome Sequencing Center for Infectious Disease"/>
            <person name="Wu L."/>
            <person name="Ma J."/>
        </authorList>
    </citation>
    <scope>NUCLEOTIDE SEQUENCE [LARGE SCALE GENOMIC DNA]</scope>
    <source>
        <strain evidence="5">KCTC 62164</strain>
    </source>
</reference>
<evidence type="ECO:0000256" key="3">
    <source>
        <dbReference type="ARBA" id="ARBA00023098"/>
    </source>
</evidence>
<dbReference type="GO" id="GO:0016787">
    <property type="term" value="F:hydrolase activity"/>
    <property type="evidence" value="ECO:0007669"/>
    <property type="project" value="UniProtKB-KW"/>
</dbReference>
<dbReference type="Proteomes" id="UP001595444">
    <property type="component" value="Unassembled WGS sequence"/>
</dbReference>
<name>A0ABV7D169_9PROT</name>
<keyword evidence="3" id="KW-0443">Lipid metabolism</keyword>
<accession>A0ABV7D169</accession>
<gene>
    <name evidence="4" type="ORF">ACFOKA_02030</name>
</gene>
<proteinExistence type="predicted"/>
<dbReference type="Gene3D" id="3.40.50.1820">
    <property type="entry name" value="alpha/beta hydrolase"/>
    <property type="match status" value="1"/>
</dbReference>
<sequence>MICTFCAVLPFYFFPIFSLPEPTGSYAVGMQEYELVDESRKGVLGEDKDTARRIKVRIWYPAKTVAGLDKSLYWSRAQGLYQGVSLAKNFGEPAFIYMHLSSVGTNSYEAAPIATTDKPFPFVVFSHGFWSYLSQNTALMEQLASHGYVVASMSHIGDSSTVLFSDGTKAVPYFEATDDETAGAKDDALVGALTAFMGSDTHGARVAAIPALEKVVKEHRLYESFEAWRDDMLFVTSSLRENKVPARIVAISEHTDFSKIGAVGMSFGGTMAATFCHIEDTCVAAVNLDGENFDFSLYDQEINAALLMVLTDQPFNSFQVKDKSFNPTDYAYEKYATMGQRADIYRMHLRGMRHLGLMDLHLLARSPFRASVYGGIGREKGIAAINEATLEFFDKHLRAQQSAFPTDVYAAYPEMVEHDPSGVARWWADNQ</sequence>
<dbReference type="PANTHER" id="PTHR10272:SF0">
    <property type="entry name" value="PLATELET-ACTIVATING FACTOR ACETYLHYDROLASE"/>
    <property type="match status" value="1"/>
</dbReference>
<dbReference type="InterPro" id="IPR029058">
    <property type="entry name" value="AB_hydrolase_fold"/>
</dbReference>
<dbReference type="SUPFAM" id="SSF53474">
    <property type="entry name" value="alpha/beta-Hydrolases"/>
    <property type="match status" value="1"/>
</dbReference>
<dbReference type="PANTHER" id="PTHR10272">
    <property type="entry name" value="PLATELET-ACTIVATING FACTOR ACETYLHYDROLASE"/>
    <property type="match status" value="1"/>
</dbReference>
<evidence type="ECO:0000256" key="1">
    <source>
        <dbReference type="ARBA" id="ARBA00022801"/>
    </source>
</evidence>
<dbReference type="RefSeq" id="WP_194212811.1">
    <property type="nucleotide sequence ID" value="NZ_CP061205.1"/>
</dbReference>
<dbReference type="Pfam" id="PF03403">
    <property type="entry name" value="PAF-AH_p_II"/>
    <property type="match status" value="1"/>
</dbReference>
<evidence type="ECO:0000313" key="4">
    <source>
        <dbReference type="EMBL" id="MFC3050675.1"/>
    </source>
</evidence>
<evidence type="ECO:0000256" key="2">
    <source>
        <dbReference type="ARBA" id="ARBA00022963"/>
    </source>
</evidence>
<protein>
    <submittedName>
        <fullName evidence="4">Alpha/beta hydrolase family protein</fullName>
    </submittedName>
</protein>